<comment type="caution">
    <text evidence="1">The sequence shown here is derived from an EMBL/GenBank/DDBJ whole genome shotgun (WGS) entry which is preliminary data.</text>
</comment>
<gene>
    <name evidence="1" type="ORF">E2C01_068763</name>
</gene>
<keyword evidence="2" id="KW-1185">Reference proteome</keyword>
<evidence type="ECO:0000313" key="2">
    <source>
        <dbReference type="Proteomes" id="UP000324222"/>
    </source>
</evidence>
<accession>A0A5B7HX28</accession>
<sequence>MGGRAGMTPQPIPESTPPALTSSLASILRVSIGSFCASYPSVWKSVG</sequence>
<protein>
    <submittedName>
        <fullName evidence="1">Uncharacterized protein</fullName>
    </submittedName>
</protein>
<dbReference type="Proteomes" id="UP000324222">
    <property type="component" value="Unassembled WGS sequence"/>
</dbReference>
<reference evidence="1 2" key="1">
    <citation type="submission" date="2019-05" db="EMBL/GenBank/DDBJ databases">
        <title>Another draft genome of Portunus trituberculatus and its Hox gene families provides insights of decapod evolution.</title>
        <authorList>
            <person name="Jeong J.-H."/>
            <person name="Song I."/>
            <person name="Kim S."/>
            <person name="Choi T."/>
            <person name="Kim D."/>
            <person name="Ryu S."/>
            <person name="Kim W."/>
        </authorList>
    </citation>
    <scope>NUCLEOTIDE SEQUENCE [LARGE SCALE GENOMIC DNA]</scope>
    <source>
        <tissue evidence="1">Muscle</tissue>
    </source>
</reference>
<dbReference type="AlphaFoldDB" id="A0A5B7HX28"/>
<name>A0A5B7HX28_PORTR</name>
<proteinExistence type="predicted"/>
<evidence type="ECO:0000313" key="1">
    <source>
        <dbReference type="EMBL" id="MPC74405.1"/>
    </source>
</evidence>
<organism evidence="1 2">
    <name type="scientific">Portunus trituberculatus</name>
    <name type="common">Swimming crab</name>
    <name type="synonym">Neptunus trituberculatus</name>
    <dbReference type="NCBI Taxonomy" id="210409"/>
    <lineage>
        <taxon>Eukaryota</taxon>
        <taxon>Metazoa</taxon>
        <taxon>Ecdysozoa</taxon>
        <taxon>Arthropoda</taxon>
        <taxon>Crustacea</taxon>
        <taxon>Multicrustacea</taxon>
        <taxon>Malacostraca</taxon>
        <taxon>Eumalacostraca</taxon>
        <taxon>Eucarida</taxon>
        <taxon>Decapoda</taxon>
        <taxon>Pleocyemata</taxon>
        <taxon>Brachyura</taxon>
        <taxon>Eubrachyura</taxon>
        <taxon>Portunoidea</taxon>
        <taxon>Portunidae</taxon>
        <taxon>Portuninae</taxon>
        <taxon>Portunus</taxon>
    </lineage>
</organism>
<dbReference type="EMBL" id="VSRR010038856">
    <property type="protein sequence ID" value="MPC74405.1"/>
    <property type="molecule type" value="Genomic_DNA"/>
</dbReference>